<dbReference type="AlphaFoldDB" id="A0A1J5DN67"/>
<feature type="transmembrane region" description="Helical" evidence="1">
    <location>
        <begin position="96"/>
        <end position="115"/>
    </location>
</feature>
<evidence type="ECO:0008006" key="4">
    <source>
        <dbReference type="Google" id="ProtNLM"/>
    </source>
</evidence>
<evidence type="ECO:0000256" key="1">
    <source>
        <dbReference type="SAM" id="Phobius"/>
    </source>
</evidence>
<proteinExistence type="predicted"/>
<organism evidence="2 3">
    <name type="scientific">Candidatus Desantisbacteria bacterium CG2_30_40_21</name>
    <dbReference type="NCBI Taxonomy" id="1817895"/>
    <lineage>
        <taxon>Bacteria</taxon>
        <taxon>Candidatus Desantisiibacteriota</taxon>
    </lineage>
</organism>
<reference evidence="2 3" key="1">
    <citation type="journal article" date="2016" name="Environ. Microbiol.">
        <title>Genomic resolution of a cold subsurface aquifer community provides metabolic insights for novel microbes adapted to high CO concentrations.</title>
        <authorList>
            <person name="Probst A.J."/>
            <person name="Castelle C.J."/>
            <person name="Singh A."/>
            <person name="Brown C.T."/>
            <person name="Anantharaman K."/>
            <person name="Sharon I."/>
            <person name="Hug L.A."/>
            <person name="Burstein D."/>
            <person name="Emerson J.B."/>
            <person name="Thomas B.C."/>
            <person name="Banfield J.F."/>
        </authorList>
    </citation>
    <scope>NUCLEOTIDE SEQUENCE [LARGE SCALE GENOMIC DNA]</scope>
    <source>
        <strain evidence="2">CG2_30_40_21</strain>
    </source>
</reference>
<gene>
    <name evidence="2" type="ORF">AUJ95_07915</name>
</gene>
<feature type="transmembrane region" description="Helical" evidence="1">
    <location>
        <begin position="186"/>
        <end position="209"/>
    </location>
</feature>
<keyword evidence="1" id="KW-0812">Transmembrane</keyword>
<keyword evidence="1" id="KW-1133">Transmembrane helix</keyword>
<evidence type="ECO:0000313" key="3">
    <source>
        <dbReference type="Proteomes" id="UP000183085"/>
    </source>
</evidence>
<keyword evidence="1" id="KW-0472">Membrane</keyword>
<dbReference type="STRING" id="1817895.AUJ95_07915"/>
<comment type="caution">
    <text evidence="2">The sequence shown here is derived from an EMBL/GenBank/DDBJ whole genome shotgun (WGS) entry which is preliminary data.</text>
</comment>
<name>A0A1J5DN67_9BACT</name>
<feature type="transmembrane region" description="Helical" evidence="1">
    <location>
        <begin position="124"/>
        <end position="146"/>
    </location>
</feature>
<feature type="transmembrane region" description="Helical" evidence="1">
    <location>
        <begin position="12"/>
        <end position="36"/>
    </location>
</feature>
<evidence type="ECO:0000313" key="2">
    <source>
        <dbReference type="EMBL" id="OIP37649.1"/>
    </source>
</evidence>
<feature type="transmembrane region" description="Helical" evidence="1">
    <location>
        <begin position="158"/>
        <end position="174"/>
    </location>
</feature>
<sequence>MSATLYQHSRRHLISAFILIGLVFTALSITAIPTLYGQLIQGKNHEVARRSSVESELYGLKIVNILLPFPNHRFGPFKHLRNKYQGSLSVEGSVEYIGLISSLGLIGIISSLLFLVKSPMYSKFLLLTITGILYATLGGFSVFFAILISPQIRCPNRISPYLACFALFWVAWHLQKIKNIIPKKWVFYISLLLLLIIGLNDQIAPYMVFRPSKDAIDSDQKFIQAIELQIPNGSVIQLPYLSFPEVPPVYDMTDYSHLRGYLFSNHLNWSYGAFRGRDAAKKIEAISREPLSLLKIREMGYAGIYIDRYGYANHQPTIETQLQNELKQKPLESINKRFCFYKL</sequence>
<accession>A0A1J5DN67</accession>
<dbReference type="EMBL" id="MNYI01000203">
    <property type="protein sequence ID" value="OIP37649.1"/>
    <property type="molecule type" value="Genomic_DNA"/>
</dbReference>
<protein>
    <recommendedName>
        <fullName evidence="4">Glycosyltransferase RgtA/B/C/D-like domain-containing protein</fullName>
    </recommendedName>
</protein>
<dbReference type="Proteomes" id="UP000183085">
    <property type="component" value="Unassembled WGS sequence"/>
</dbReference>